<reference evidence="2 3" key="1">
    <citation type="submission" date="2019-05" db="EMBL/GenBank/DDBJ databases">
        <authorList>
            <consortium name="Pathogen Informatics"/>
        </authorList>
    </citation>
    <scope>NUCLEOTIDE SEQUENCE [LARGE SCALE GENOMIC DNA]</scope>
    <source>
        <strain evidence="2 3">NCTC503</strain>
    </source>
</reference>
<keyword evidence="1" id="KW-1133">Transmembrane helix</keyword>
<dbReference type="AlphaFoldDB" id="A0A4U9R078"/>
<evidence type="ECO:0000313" key="2">
    <source>
        <dbReference type="EMBL" id="VTQ83838.1"/>
    </source>
</evidence>
<feature type="transmembrane region" description="Helical" evidence="1">
    <location>
        <begin position="177"/>
        <end position="197"/>
    </location>
</feature>
<feature type="transmembrane region" description="Helical" evidence="1">
    <location>
        <begin position="63"/>
        <end position="81"/>
    </location>
</feature>
<accession>A0A4U9R078</accession>
<proteinExistence type="predicted"/>
<dbReference type="InterPro" id="IPR007404">
    <property type="entry name" value="YdjM-like"/>
</dbReference>
<keyword evidence="2" id="KW-0378">Hydrolase</keyword>
<keyword evidence="1" id="KW-0812">Transmembrane</keyword>
<dbReference type="KEGG" id="hhw:NCTC503_00430"/>
<keyword evidence="1" id="KW-0472">Membrane</keyword>
<feature type="transmembrane region" description="Helical" evidence="1">
    <location>
        <begin position="134"/>
        <end position="157"/>
    </location>
</feature>
<protein>
    <submittedName>
        <fullName evidence="2">Putative metal-dependent hydrolase, membrane-bound</fullName>
    </submittedName>
</protein>
<gene>
    <name evidence="2" type="ORF">NCTC503_00430</name>
</gene>
<keyword evidence="3" id="KW-1185">Reference proteome</keyword>
<dbReference type="Pfam" id="PF04307">
    <property type="entry name" value="YdjM"/>
    <property type="match status" value="1"/>
</dbReference>
<dbReference type="Proteomes" id="UP000308489">
    <property type="component" value="Chromosome 1"/>
</dbReference>
<evidence type="ECO:0000313" key="3">
    <source>
        <dbReference type="Proteomes" id="UP000308489"/>
    </source>
</evidence>
<dbReference type="PANTHER" id="PTHR35531:SF1">
    <property type="entry name" value="INNER MEMBRANE PROTEIN YBCI-RELATED"/>
    <property type="match status" value="1"/>
</dbReference>
<dbReference type="GO" id="GO:0016787">
    <property type="term" value="F:hydrolase activity"/>
    <property type="evidence" value="ECO:0007669"/>
    <property type="project" value="UniProtKB-KW"/>
</dbReference>
<evidence type="ECO:0000256" key="1">
    <source>
        <dbReference type="SAM" id="Phobius"/>
    </source>
</evidence>
<name>A0A4U9R078_HATHI</name>
<dbReference type="EMBL" id="LR590481">
    <property type="protein sequence ID" value="VTQ83838.1"/>
    <property type="molecule type" value="Genomic_DNA"/>
</dbReference>
<sequence>MQGKTHATIGAASYVFFCSKFPGKFEVIGLIITVISALLPDIDHPKSILNKYILPIKNESTKRTFYACIGIIILWIDYIYLKDLAIKAVGFSFIAIALNSHRNGFSHSFLGFLIFSLVASMLEGKLSRPYLTFYIVIGYGGHLLCDMFTKAGIPLFYPVSRTKVKFPISYAVNSKVGRIIESIISSIALLYIVYALMPWEVLPIKFR</sequence>
<feature type="transmembrane region" description="Helical" evidence="1">
    <location>
        <begin position="105"/>
        <end position="122"/>
    </location>
</feature>
<organism evidence="2 3">
    <name type="scientific">Hathewaya histolytica</name>
    <name type="common">Clostridium histolyticum</name>
    <dbReference type="NCBI Taxonomy" id="1498"/>
    <lineage>
        <taxon>Bacteria</taxon>
        <taxon>Bacillati</taxon>
        <taxon>Bacillota</taxon>
        <taxon>Clostridia</taxon>
        <taxon>Eubacteriales</taxon>
        <taxon>Clostridiaceae</taxon>
        <taxon>Hathewaya</taxon>
    </lineage>
</organism>
<dbReference type="OrthoDB" id="5459053at2"/>
<dbReference type="RefSeq" id="WP_138209232.1">
    <property type="nucleotide sequence ID" value="NZ_CBCRUQ010000008.1"/>
</dbReference>
<dbReference type="PANTHER" id="PTHR35531">
    <property type="entry name" value="INNER MEMBRANE PROTEIN YBCI-RELATED"/>
    <property type="match status" value="1"/>
</dbReference>